<gene>
    <name evidence="4" type="ORF">RFI_00035</name>
</gene>
<dbReference type="PANTHER" id="PTHR21340">
    <property type="entry name" value="DIADENOSINE 5,5-P1,P4-TETRAPHOSPHATE PYROPHOSPHOHYDROLASE MUTT"/>
    <property type="match status" value="1"/>
</dbReference>
<keyword evidence="2" id="KW-0732">Signal</keyword>
<evidence type="ECO:0000256" key="2">
    <source>
        <dbReference type="SAM" id="SignalP"/>
    </source>
</evidence>
<evidence type="ECO:0000256" key="1">
    <source>
        <dbReference type="ARBA" id="ARBA00022801"/>
    </source>
</evidence>
<dbReference type="PROSITE" id="PS00893">
    <property type="entry name" value="NUDIX_BOX"/>
    <property type="match status" value="1"/>
</dbReference>
<feature type="chain" id="PRO_5004975794" description="Nudix hydrolase domain-containing protein" evidence="2">
    <location>
        <begin position="24"/>
        <end position="468"/>
    </location>
</feature>
<dbReference type="CDD" id="cd02883">
    <property type="entry name" value="NUDIX_Hydrolase"/>
    <property type="match status" value="1"/>
</dbReference>
<dbReference type="InterPro" id="IPR000086">
    <property type="entry name" value="NUDIX_hydrolase_dom"/>
</dbReference>
<dbReference type="EMBL" id="ASPP01000038">
    <property type="protein sequence ID" value="ETO37026.1"/>
    <property type="molecule type" value="Genomic_DNA"/>
</dbReference>
<dbReference type="PROSITE" id="PS51462">
    <property type="entry name" value="NUDIX"/>
    <property type="match status" value="1"/>
</dbReference>
<dbReference type="AlphaFoldDB" id="X6PFM9"/>
<dbReference type="GO" id="GO:0006754">
    <property type="term" value="P:ATP biosynthetic process"/>
    <property type="evidence" value="ECO:0007669"/>
    <property type="project" value="TreeGrafter"/>
</dbReference>
<reference evidence="4 5" key="1">
    <citation type="journal article" date="2013" name="Curr. Biol.">
        <title>The Genome of the Foraminiferan Reticulomyxa filosa.</title>
        <authorList>
            <person name="Glockner G."/>
            <person name="Hulsmann N."/>
            <person name="Schleicher M."/>
            <person name="Noegel A.A."/>
            <person name="Eichinger L."/>
            <person name="Gallinger C."/>
            <person name="Pawlowski J."/>
            <person name="Sierra R."/>
            <person name="Euteneuer U."/>
            <person name="Pillet L."/>
            <person name="Moustafa A."/>
            <person name="Platzer M."/>
            <person name="Groth M."/>
            <person name="Szafranski K."/>
            <person name="Schliwa M."/>
        </authorList>
    </citation>
    <scope>NUCLEOTIDE SEQUENCE [LARGE SCALE GENOMIC DNA]</scope>
</reference>
<protein>
    <recommendedName>
        <fullName evidence="3">Nudix hydrolase domain-containing protein</fullName>
    </recommendedName>
</protein>
<evidence type="ECO:0000313" key="5">
    <source>
        <dbReference type="Proteomes" id="UP000023152"/>
    </source>
</evidence>
<dbReference type="SUPFAM" id="SSF55811">
    <property type="entry name" value="Nudix"/>
    <property type="match status" value="1"/>
</dbReference>
<dbReference type="InterPro" id="IPR020084">
    <property type="entry name" value="NUDIX_hydrolase_CS"/>
</dbReference>
<keyword evidence="1" id="KW-0378">Hydrolase</keyword>
<feature type="domain" description="Nudix hydrolase" evidence="3">
    <location>
        <begin position="263"/>
        <end position="436"/>
    </location>
</feature>
<evidence type="ECO:0000259" key="3">
    <source>
        <dbReference type="PROSITE" id="PS51462"/>
    </source>
</evidence>
<accession>X6PFM9</accession>
<proteinExistence type="predicted"/>
<dbReference type="Gene3D" id="3.90.79.10">
    <property type="entry name" value="Nucleoside Triphosphate Pyrophosphohydrolase"/>
    <property type="match status" value="1"/>
</dbReference>
<comment type="caution">
    <text evidence="4">The sequence shown here is derived from an EMBL/GenBank/DDBJ whole genome shotgun (WGS) entry which is preliminary data.</text>
</comment>
<feature type="signal peptide" evidence="2">
    <location>
        <begin position="1"/>
        <end position="23"/>
    </location>
</feature>
<dbReference type="PANTHER" id="PTHR21340:SF0">
    <property type="entry name" value="BIS(5'-NUCLEOSYL)-TETRAPHOSPHATASE [ASYMMETRICAL]"/>
    <property type="match status" value="1"/>
</dbReference>
<organism evidence="4 5">
    <name type="scientific">Reticulomyxa filosa</name>
    <dbReference type="NCBI Taxonomy" id="46433"/>
    <lineage>
        <taxon>Eukaryota</taxon>
        <taxon>Sar</taxon>
        <taxon>Rhizaria</taxon>
        <taxon>Retaria</taxon>
        <taxon>Foraminifera</taxon>
        <taxon>Monothalamids</taxon>
        <taxon>Reticulomyxidae</taxon>
        <taxon>Reticulomyxa</taxon>
    </lineage>
</organism>
<dbReference type="InterPro" id="IPR051325">
    <property type="entry name" value="Nudix_hydrolase_domain"/>
</dbReference>
<dbReference type="GO" id="GO:0004081">
    <property type="term" value="F:bis(5'-nucleosyl)-tetraphosphatase (asymmetrical) activity"/>
    <property type="evidence" value="ECO:0007669"/>
    <property type="project" value="TreeGrafter"/>
</dbReference>
<dbReference type="InterPro" id="IPR015797">
    <property type="entry name" value="NUDIX_hydrolase-like_dom_sf"/>
</dbReference>
<dbReference type="Proteomes" id="UP000023152">
    <property type="component" value="Unassembled WGS sequence"/>
</dbReference>
<keyword evidence="5" id="KW-1185">Reference proteome</keyword>
<dbReference type="GO" id="GO:0006167">
    <property type="term" value="P:AMP biosynthetic process"/>
    <property type="evidence" value="ECO:0007669"/>
    <property type="project" value="TreeGrafter"/>
</dbReference>
<sequence length="468" mass="53910">MVHFTLRLQLVFPFLYFLLVALRREKTNKSSKKLFQNMNILKKKDKPTVSEICKIGIIHQYSSNEVFPLRSLIPTDNSFPTNANVTLLPVPTKPKQDEWHMYDIVVFYELSLKEHIDQLVPVVIGANVDKKSSVFTVVYHKEAFECVLFRQECTQLGVNMVTFDSRAFVHACRLIASTIKQIAQSQEHSEATYACPYPKCFIKGLSAHNLWEHCPLYHIGIPNKVKVDCPICEGKEKGSGRSSNVPFQVHLYNTHGPPDHVPEYKFGTSSYIFSLVVVKRPQDNKYLMVQEYGDCGFWLPGGRVDPGEELCAAAIRETQEEAGVSIQLKGSLMFFVYSFFVVLKGILRVEFNAIKRHSREDCYDRMRVIFYAEPLETKHAEKDLKHKSDDKNDDKNVIPKSIPNYESIGACWVSIEELNSGSIQLRGQEPLQWFNYVNDRKPIHDMHLINSWQLILKNYIKIKKKVEN</sequence>
<evidence type="ECO:0000313" key="4">
    <source>
        <dbReference type="EMBL" id="ETO37026.1"/>
    </source>
</evidence>
<dbReference type="Pfam" id="PF00293">
    <property type="entry name" value="NUDIX"/>
    <property type="match status" value="1"/>
</dbReference>
<name>X6PFM9_RETFI</name>
<dbReference type="OrthoDB" id="447842at2759"/>